<protein>
    <submittedName>
        <fullName evidence="5">Pectinesterase inhibitor domain</fullName>
    </submittedName>
</protein>
<evidence type="ECO:0000313" key="6">
    <source>
        <dbReference type="Proteomes" id="UP001370490"/>
    </source>
</evidence>
<dbReference type="GO" id="GO:0004857">
    <property type="term" value="F:enzyme inhibitor activity"/>
    <property type="evidence" value="ECO:0007669"/>
    <property type="project" value="InterPro"/>
</dbReference>
<dbReference type="EMBL" id="JBAMMX010000006">
    <property type="protein sequence ID" value="KAK6937359.1"/>
    <property type="molecule type" value="Genomic_DNA"/>
</dbReference>
<dbReference type="Pfam" id="PF04043">
    <property type="entry name" value="PMEI"/>
    <property type="match status" value="1"/>
</dbReference>
<sequence length="128" mass="13540">MNTTANNPLIASVCEKSPNKAFCNAALESDPVSLGQKDLTSLAIIAVNLAAKQAAETVVQIKTLLNNTAELDPAVEDGLWDCIDFYTDATAQLDDSLAALTANAYDDVMTWIKTTIGDAEMTASLMLA</sequence>
<dbReference type="InterPro" id="IPR006501">
    <property type="entry name" value="Pectinesterase_inhib_dom"/>
</dbReference>
<reference evidence="5 6" key="1">
    <citation type="submission" date="2023-12" db="EMBL/GenBank/DDBJ databases">
        <title>A high-quality genome assembly for Dillenia turbinata (Dilleniales).</title>
        <authorList>
            <person name="Chanderbali A."/>
        </authorList>
    </citation>
    <scope>NUCLEOTIDE SEQUENCE [LARGE SCALE GENOMIC DNA]</scope>
    <source>
        <strain evidence="5">LSX21</strain>
        <tissue evidence="5">Leaf</tissue>
    </source>
</reference>
<dbReference type="AlphaFoldDB" id="A0AAN8VP15"/>
<dbReference type="NCBIfam" id="TIGR01614">
    <property type="entry name" value="PME_inhib"/>
    <property type="match status" value="1"/>
</dbReference>
<evidence type="ECO:0000256" key="1">
    <source>
        <dbReference type="ARBA" id="ARBA00022729"/>
    </source>
</evidence>
<proteinExistence type="inferred from homology"/>
<dbReference type="InterPro" id="IPR035513">
    <property type="entry name" value="Invertase/methylesterase_inhib"/>
</dbReference>
<name>A0AAN8VP15_9MAGN</name>
<organism evidence="5 6">
    <name type="scientific">Dillenia turbinata</name>
    <dbReference type="NCBI Taxonomy" id="194707"/>
    <lineage>
        <taxon>Eukaryota</taxon>
        <taxon>Viridiplantae</taxon>
        <taxon>Streptophyta</taxon>
        <taxon>Embryophyta</taxon>
        <taxon>Tracheophyta</taxon>
        <taxon>Spermatophyta</taxon>
        <taxon>Magnoliopsida</taxon>
        <taxon>eudicotyledons</taxon>
        <taxon>Gunneridae</taxon>
        <taxon>Pentapetalae</taxon>
        <taxon>Dilleniales</taxon>
        <taxon>Dilleniaceae</taxon>
        <taxon>Dillenia</taxon>
    </lineage>
</organism>
<gene>
    <name evidence="5" type="ORF">RJ641_030867</name>
</gene>
<evidence type="ECO:0000259" key="4">
    <source>
        <dbReference type="SMART" id="SM00856"/>
    </source>
</evidence>
<evidence type="ECO:0000313" key="5">
    <source>
        <dbReference type="EMBL" id="KAK6937359.1"/>
    </source>
</evidence>
<keyword evidence="2" id="KW-1015">Disulfide bond</keyword>
<dbReference type="SUPFAM" id="SSF101148">
    <property type="entry name" value="Plant invertase/pectin methylesterase inhibitor"/>
    <property type="match status" value="1"/>
</dbReference>
<comment type="caution">
    <text evidence="5">The sequence shown here is derived from an EMBL/GenBank/DDBJ whole genome shotgun (WGS) entry which is preliminary data.</text>
</comment>
<dbReference type="SMART" id="SM00856">
    <property type="entry name" value="PMEI"/>
    <property type="match status" value="1"/>
</dbReference>
<dbReference type="Gene3D" id="1.20.140.40">
    <property type="entry name" value="Invertase/pectin methylesterase inhibitor family protein"/>
    <property type="match status" value="1"/>
</dbReference>
<feature type="domain" description="Pectinesterase inhibitor" evidence="4">
    <location>
        <begin position="5"/>
        <end position="127"/>
    </location>
</feature>
<evidence type="ECO:0000256" key="2">
    <source>
        <dbReference type="ARBA" id="ARBA00023157"/>
    </source>
</evidence>
<accession>A0AAN8VP15</accession>
<keyword evidence="6" id="KW-1185">Reference proteome</keyword>
<comment type="similarity">
    <text evidence="3">Belongs to the PMEI family.</text>
</comment>
<dbReference type="PANTHER" id="PTHR35357:SF8">
    <property type="entry name" value="OS01G0111000 PROTEIN"/>
    <property type="match status" value="1"/>
</dbReference>
<dbReference type="Proteomes" id="UP001370490">
    <property type="component" value="Unassembled WGS sequence"/>
</dbReference>
<evidence type="ECO:0000256" key="3">
    <source>
        <dbReference type="ARBA" id="ARBA00038471"/>
    </source>
</evidence>
<keyword evidence="1" id="KW-0732">Signal</keyword>
<dbReference type="PANTHER" id="PTHR35357">
    <property type="entry name" value="OS02G0537100 PROTEIN"/>
    <property type="match status" value="1"/>
</dbReference>